<dbReference type="AlphaFoldDB" id="A0A4S2BTD8"/>
<reference evidence="1 2" key="1">
    <citation type="submission" date="2019-04" db="EMBL/GenBank/DDBJ databases">
        <title>Microbes associate with the intestines of laboratory mice.</title>
        <authorList>
            <person name="Navarre W."/>
            <person name="Wong E."/>
            <person name="Huang K."/>
            <person name="Tropini C."/>
            <person name="Ng K."/>
            <person name="Yu B."/>
        </authorList>
    </citation>
    <scope>NUCLEOTIDE SEQUENCE [LARGE SCALE GENOMIC DNA]</scope>
    <source>
        <strain evidence="1 2">NM61_E11</strain>
    </source>
</reference>
<comment type="caution">
    <text evidence="1">The sequence shown here is derived from an EMBL/GenBank/DDBJ whole genome shotgun (WGS) entry which is preliminary data.</text>
</comment>
<dbReference type="RefSeq" id="WP_135960137.1">
    <property type="nucleotide sequence ID" value="NZ_AQFR02000003.1"/>
</dbReference>
<evidence type="ECO:0008006" key="3">
    <source>
        <dbReference type="Google" id="ProtNLM"/>
    </source>
</evidence>
<gene>
    <name evidence="1" type="ORF">E5351_00245</name>
</gene>
<accession>A0A4S2BTD8</accession>
<name>A0A4S2BTD8_9LACO</name>
<proteinExistence type="predicted"/>
<sequence>MEMNRGYECEYCSNQLDDTNDVIFIDRSFLPSGAVFCNVECLMHFFNTYKGALKDIKLLIDVDEEYLPTFPQNFSGGNRTEACETVRRLAVKNPKIDQY</sequence>
<evidence type="ECO:0000313" key="1">
    <source>
        <dbReference type="EMBL" id="TGY17575.1"/>
    </source>
</evidence>
<dbReference type="Proteomes" id="UP000309117">
    <property type="component" value="Unassembled WGS sequence"/>
</dbReference>
<evidence type="ECO:0000313" key="2">
    <source>
        <dbReference type="Proteomes" id="UP000309117"/>
    </source>
</evidence>
<dbReference type="EMBL" id="SRYV01000001">
    <property type="protein sequence ID" value="TGY17575.1"/>
    <property type="molecule type" value="Genomic_DNA"/>
</dbReference>
<protein>
    <recommendedName>
        <fullName evidence="3">MYM-type domain-containing protein</fullName>
    </recommendedName>
</protein>
<organism evidence="1 2">
    <name type="scientific">Lactobacillus intestinalis</name>
    <dbReference type="NCBI Taxonomy" id="151781"/>
    <lineage>
        <taxon>Bacteria</taxon>
        <taxon>Bacillati</taxon>
        <taxon>Bacillota</taxon>
        <taxon>Bacilli</taxon>
        <taxon>Lactobacillales</taxon>
        <taxon>Lactobacillaceae</taxon>
        <taxon>Lactobacillus</taxon>
    </lineage>
</organism>